<organism evidence="4 5">
    <name type="scientific">Amycolatopsis azurea DSM 43854</name>
    <dbReference type="NCBI Taxonomy" id="1238180"/>
    <lineage>
        <taxon>Bacteria</taxon>
        <taxon>Bacillati</taxon>
        <taxon>Actinomycetota</taxon>
        <taxon>Actinomycetes</taxon>
        <taxon>Pseudonocardiales</taxon>
        <taxon>Pseudonocardiaceae</taxon>
        <taxon>Amycolatopsis</taxon>
    </lineage>
</organism>
<accession>A0ABX3JKG1</accession>
<sequence length="159" mass="17079">MRRILSWSDIERCVDNLVAALVANEAPEVLIAIARGGMVPAALLSHRLGVRDVRILQAQVTRGDSIDADRLSRVVVPDAGQPGDLTGKSVLVVDDITTTGETLMAVVDVVRAQGCSMVNAAVCVVRPDFELEIEFDLVAGCSLDGWIVFPWELGTDKSH</sequence>
<evidence type="ECO:0000259" key="3">
    <source>
        <dbReference type="Pfam" id="PF00156"/>
    </source>
</evidence>
<keyword evidence="2" id="KW-0808">Transferase</keyword>
<feature type="domain" description="Phosphoribosyltransferase" evidence="3">
    <location>
        <begin position="6"/>
        <end position="156"/>
    </location>
</feature>
<dbReference type="PANTHER" id="PTHR43363">
    <property type="entry name" value="HYPOXANTHINE PHOSPHORIBOSYLTRANSFERASE"/>
    <property type="match status" value="1"/>
</dbReference>
<gene>
    <name evidence="4" type="ORF">B0293_04645</name>
</gene>
<protein>
    <recommendedName>
        <fullName evidence="3">Phosphoribosyltransferase domain-containing protein</fullName>
    </recommendedName>
</protein>
<comment type="caution">
    <text evidence="4">The sequence shown here is derived from an EMBL/GenBank/DDBJ whole genome shotgun (WGS) entry which is preliminary data.</text>
</comment>
<name>A0ABX3JKG1_9PSEU</name>
<dbReference type="InterPro" id="IPR000836">
    <property type="entry name" value="PRTase_dom"/>
</dbReference>
<evidence type="ECO:0000313" key="5">
    <source>
        <dbReference type="Proteomes" id="UP000188551"/>
    </source>
</evidence>
<keyword evidence="5" id="KW-1185">Reference proteome</keyword>
<dbReference type="SUPFAM" id="SSF53271">
    <property type="entry name" value="PRTase-like"/>
    <property type="match status" value="1"/>
</dbReference>
<evidence type="ECO:0000313" key="4">
    <source>
        <dbReference type="EMBL" id="OOC08160.1"/>
    </source>
</evidence>
<dbReference type="Proteomes" id="UP000188551">
    <property type="component" value="Unassembled WGS sequence"/>
</dbReference>
<proteinExistence type="predicted"/>
<keyword evidence="1" id="KW-0328">Glycosyltransferase</keyword>
<dbReference type="Gene3D" id="3.40.50.2020">
    <property type="match status" value="1"/>
</dbReference>
<dbReference type="EMBL" id="MUXN01000002">
    <property type="protein sequence ID" value="OOC08160.1"/>
    <property type="molecule type" value="Genomic_DNA"/>
</dbReference>
<dbReference type="InterPro" id="IPR029057">
    <property type="entry name" value="PRTase-like"/>
</dbReference>
<dbReference type="RefSeq" id="WP_063936668.1">
    <property type="nucleotide sequence ID" value="NZ_ANMG01000083.1"/>
</dbReference>
<evidence type="ECO:0000256" key="1">
    <source>
        <dbReference type="ARBA" id="ARBA00022676"/>
    </source>
</evidence>
<evidence type="ECO:0000256" key="2">
    <source>
        <dbReference type="ARBA" id="ARBA00022679"/>
    </source>
</evidence>
<dbReference type="Pfam" id="PF00156">
    <property type="entry name" value="Pribosyltran"/>
    <property type="match status" value="1"/>
</dbReference>
<reference evidence="4 5" key="1">
    <citation type="submission" date="2017-02" db="EMBL/GenBank/DDBJ databases">
        <title>Amycolatopsis azurea DSM 43854 draft genome.</title>
        <authorList>
            <person name="Mayilraj S."/>
        </authorList>
    </citation>
    <scope>NUCLEOTIDE SEQUENCE [LARGE SCALE GENOMIC DNA]</scope>
    <source>
        <strain evidence="4 5">DSM 43854</strain>
    </source>
</reference>
<dbReference type="PANTHER" id="PTHR43363:SF1">
    <property type="entry name" value="HYPOXANTHINE-GUANINE PHOSPHORIBOSYLTRANSFERASE"/>
    <property type="match status" value="1"/>
</dbReference>
<dbReference type="CDD" id="cd06223">
    <property type="entry name" value="PRTases_typeI"/>
    <property type="match status" value="1"/>
</dbReference>